<evidence type="ECO:0000313" key="2">
    <source>
        <dbReference type="EMBL" id="KKE84239.1"/>
    </source>
</evidence>
<reference evidence="2 3" key="1">
    <citation type="journal article" date="2015" name="BMC Genomics">
        <title>Genome mining reveals unlocked bioactive potential of marine Gram-negative bacteria.</title>
        <authorList>
            <person name="Machado H."/>
            <person name="Sonnenschein E.C."/>
            <person name="Melchiorsen J."/>
            <person name="Gram L."/>
        </authorList>
    </citation>
    <scope>NUCLEOTIDE SEQUENCE [LARGE SCALE GENOMIC DNA]</scope>
    <source>
        <strain evidence="2 3">S4054</strain>
    </source>
</reference>
<dbReference type="AlphaFoldDB" id="A0A0F6AFT3"/>
<dbReference type="InterPro" id="IPR000305">
    <property type="entry name" value="GIY-YIG_endonuc"/>
</dbReference>
<dbReference type="RefSeq" id="WP_046355507.1">
    <property type="nucleotide sequence ID" value="NZ_AUXW01000138.1"/>
</dbReference>
<dbReference type="CDD" id="cd00719">
    <property type="entry name" value="GIY-YIG_SF"/>
    <property type="match status" value="1"/>
</dbReference>
<evidence type="ECO:0000259" key="1">
    <source>
        <dbReference type="PROSITE" id="PS50164"/>
    </source>
</evidence>
<dbReference type="PROSITE" id="PS50164">
    <property type="entry name" value="GIY_YIG"/>
    <property type="match status" value="1"/>
</dbReference>
<accession>A0A0F6AFT3</accession>
<sequence length="159" mass="18480">MNLKRIFVYWSEPYAIKYCLKENVYNLCKETPKEISQSFGVYQIYGDHPIYGLNVLLYIGMTKLSNNRNFEKRIQEHLDGRFWQHHGLTVRFGEIYHKQAPVTDVQQIKDVESLLIASNMPALNRQNIDKASNSCANLLVRNDGFRGSIVPECSGEFWC</sequence>
<dbReference type="EMBL" id="AUXW01000138">
    <property type="protein sequence ID" value="KKE84239.1"/>
    <property type="molecule type" value="Genomic_DNA"/>
</dbReference>
<proteinExistence type="predicted"/>
<feature type="domain" description="GIY-YIG" evidence="1">
    <location>
        <begin position="37"/>
        <end position="125"/>
    </location>
</feature>
<dbReference type="PATRIC" id="fig|1129367.4.peg.1798"/>
<gene>
    <name evidence="2" type="ORF">N479_10090</name>
</gene>
<comment type="caution">
    <text evidence="2">The sequence shown here is derived from an EMBL/GenBank/DDBJ whole genome shotgun (WGS) entry which is preliminary data.</text>
</comment>
<protein>
    <recommendedName>
        <fullName evidence="1">GIY-YIG domain-containing protein</fullName>
    </recommendedName>
</protein>
<organism evidence="2 3">
    <name type="scientific">Pseudoalteromonas luteoviolacea S4054</name>
    <dbReference type="NCBI Taxonomy" id="1129367"/>
    <lineage>
        <taxon>Bacteria</taxon>
        <taxon>Pseudomonadati</taxon>
        <taxon>Pseudomonadota</taxon>
        <taxon>Gammaproteobacteria</taxon>
        <taxon>Alteromonadales</taxon>
        <taxon>Pseudoalteromonadaceae</taxon>
        <taxon>Pseudoalteromonas</taxon>
    </lineage>
</organism>
<name>A0A0F6AFT3_9GAMM</name>
<dbReference type="Proteomes" id="UP000033434">
    <property type="component" value="Unassembled WGS sequence"/>
</dbReference>
<evidence type="ECO:0000313" key="3">
    <source>
        <dbReference type="Proteomes" id="UP000033434"/>
    </source>
</evidence>